<keyword evidence="4 6" id="KW-1133">Transmembrane helix</keyword>
<proteinExistence type="inferred from homology"/>
<gene>
    <name evidence="7" type="ORF">DL240_06135</name>
</gene>
<dbReference type="PANTHER" id="PTHR23291">
    <property type="entry name" value="BAX INHIBITOR-RELATED"/>
    <property type="match status" value="1"/>
</dbReference>
<feature type="transmembrane region" description="Helical" evidence="6">
    <location>
        <begin position="201"/>
        <end position="220"/>
    </location>
</feature>
<name>A0A328C9A2_9DELT</name>
<feature type="transmembrane region" description="Helical" evidence="6">
    <location>
        <begin position="114"/>
        <end position="139"/>
    </location>
</feature>
<protein>
    <submittedName>
        <fullName evidence="7">Permease</fullName>
    </submittedName>
</protein>
<comment type="subcellular location">
    <subcellularLocation>
        <location evidence="1">Membrane</location>
        <topology evidence="1">Multi-pass membrane protein</topology>
    </subcellularLocation>
</comment>
<evidence type="ECO:0000256" key="4">
    <source>
        <dbReference type="ARBA" id="ARBA00022989"/>
    </source>
</evidence>
<evidence type="ECO:0000256" key="2">
    <source>
        <dbReference type="ARBA" id="ARBA00010350"/>
    </source>
</evidence>
<reference evidence="7 8" key="1">
    <citation type="submission" date="2018-05" db="EMBL/GenBank/DDBJ databases">
        <title>Lujinxingia marina gen. nov. sp. nov., a new facultative anaerobic member of the class Deltaproteobacteria, and proposal of Lujinxingaceae fam. nov.</title>
        <authorList>
            <person name="Li C.-M."/>
        </authorList>
    </citation>
    <scope>NUCLEOTIDE SEQUENCE [LARGE SCALE GENOMIC DNA]</scope>
    <source>
        <strain evidence="7 8">B210</strain>
    </source>
</reference>
<feature type="transmembrane region" description="Helical" evidence="6">
    <location>
        <begin position="53"/>
        <end position="73"/>
    </location>
</feature>
<keyword evidence="8" id="KW-1185">Reference proteome</keyword>
<feature type="transmembrane region" description="Helical" evidence="6">
    <location>
        <begin position="232"/>
        <end position="250"/>
    </location>
</feature>
<comment type="similarity">
    <text evidence="2 6">Belongs to the BI1 family.</text>
</comment>
<comment type="caution">
    <text evidence="7">The sequence shown here is derived from an EMBL/GenBank/DDBJ whole genome shotgun (WGS) entry which is preliminary data.</text>
</comment>
<organism evidence="7 8">
    <name type="scientific">Lujinxingia litoralis</name>
    <dbReference type="NCBI Taxonomy" id="2211119"/>
    <lineage>
        <taxon>Bacteria</taxon>
        <taxon>Deltaproteobacteria</taxon>
        <taxon>Bradymonadales</taxon>
        <taxon>Lujinxingiaceae</taxon>
        <taxon>Lujinxingia</taxon>
    </lineage>
</organism>
<feature type="transmembrane region" description="Helical" evidence="6">
    <location>
        <begin position="145"/>
        <end position="166"/>
    </location>
</feature>
<evidence type="ECO:0000256" key="5">
    <source>
        <dbReference type="ARBA" id="ARBA00023136"/>
    </source>
</evidence>
<keyword evidence="5 6" id="KW-0472">Membrane</keyword>
<dbReference type="Pfam" id="PF01027">
    <property type="entry name" value="Bax1-I"/>
    <property type="match status" value="1"/>
</dbReference>
<evidence type="ECO:0000256" key="6">
    <source>
        <dbReference type="RuleBase" id="RU004379"/>
    </source>
</evidence>
<dbReference type="AlphaFoldDB" id="A0A328C9A2"/>
<evidence type="ECO:0000256" key="1">
    <source>
        <dbReference type="ARBA" id="ARBA00004141"/>
    </source>
</evidence>
<sequence>MDSNLSGGRRMHRDYQGYDGGGGQDGWETEQGGAHVVSQALPEERQAFLRRTYAHLSAAVLMCVAFIGLFLNSPLAEPVLNFMFSTNWLIILALFIGASWLGDWMAAHVHSKPLQYLGLVVGVSAYGVLLTPMILVAQYQIGSSVLLHAGLLTLIVFAGMTAVVFITGKDFSILRVGLAVGSLVALGAIVAGTLFNFSLGLGFSIAMVGLSAAMIVYQTSNMVHVYRTDQHVAAALALFSSIGMLFWYILRILMMSRD</sequence>
<feature type="transmembrane region" description="Helical" evidence="6">
    <location>
        <begin position="79"/>
        <end position="102"/>
    </location>
</feature>
<dbReference type="PANTHER" id="PTHR23291:SF50">
    <property type="entry name" value="PROTEIN LIFEGUARD 4"/>
    <property type="match status" value="1"/>
</dbReference>
<dbReference type="EMBL" id="QHKO01000002">
    <property type="protein sequence ID" value="RAL23732.1"/>
    <property type="molecule type" value="Genomic_DNA"/>
</dbReference>
<feature type="transmembrane region" description="Helical" evidence="6">
    <location>
        <begin position="173"/>
        <end position="195"/>
    </location>
</feature>
<evidence type="ECO:0000256" key="3">
    <source>
        <dbReference type="ARBA" id="ARBA00022692"/>
    </source>
</evidence>
<evidence type="ECO:0000313" key="8">
    <source>
        <dbReference type="Proteomes" id="UP000249169"/>
    </source>
</evidence>
<dbReference type="InterPro" id="IPR006214">
    <property type="entry name" value="Bax_inhibitor_1-related"/>
</dbReference>
<dbReference type="Proteomes" id="UP000249169">
    <property type="component" value="Unassembled WGS sequence"/>
</dbReference>
<evidence type="ECO:0000313" key="7">
    <source>
        <dbReference type="EMBL" id="RAL23732.1"/>
    </source>
</evidence>
<keyword evidence="3 6" id="KW-0812">Transmembrane</keyword>
<dbReference type="GO" id="GO:0005886">
    <property type="term" value="C:plasma membrane"/>
    <property type="evidence" value="ECO:0007669"/>
    <property type="project" value="TreeGrafter"/>
</dbReference>
<accession>A0A328C9A2</accession>